<dbReference type="AlphaFoldDB" id="A0A3B0WQ69"/>
<gene>
    <name evidence="1" type="ORF">MNBD_GAMMA05-2343</name>
</gene>
<proteinExistence type="predicted"/>
<organism evidence="1">
    <name type="scientific">hydrothermal vent metagenome</name>
    <dbReference type="NCBI Taxonomy" id="652676"/>
    <lineage>
        <taxon>unclassified sequences</taxon>
        <taxon>metagenomes</taxon>
        <taxon>ecological metagenomes</taxon>
    </lineage>
</organism>
<name>A0A3B0WQ69_9ZZZZ</name>
<sequence length="265" mass="30725">MIYKRLKRLTLFITALLHCSLLSAQALPEFHAKYAIQKYGIKVAEANYQLSHTGSGYKFSQNTELNGLISMFADDTVSAVSYIDDVDGELLLKKYKYTQTGREKNRNEDFSIQWNTSKESLNGIISGVVRNKKISLETTDPVWEVLSFQIPLMIDADENIKHYPYKALLKGEIDTYEFILTSNKKFTFAGKEYKLLQMVRTDPHKKQQLHIWIAPQLHNLPVIIENYRKGKEHSRMQLESVQFADEEILSEPMLNEQSMDNDEEY</sequence>
<dbReference type="Pfam" id="PF11306">
    <property type="entry name" value="DUF3108"/>
    <property type="match status" value="1"/>
</dbReference>
<evidence type="ECO:0000313" key="1">
    <source>
        <dbReference type="EMBL" id="VAW54593.1"/>
    </source>
</evidence>
<accession>A0A3B0WQ69</accession>
<dbReference type="InterPro" id="IPR021457">
    <property type="entry name" value="DUF3108"/>
</dbReference>
<protein>
    <recommendedName>
        <fullName evidence="2">DUF3108 domain-containing protein</fullName>
    </recommendedName>
</protein>
<dbReference type="EMBL" id="UOFE01000041">
    <property type="protein sequence ID" value="VAW54593.1"/>
    <property type="molecule type" value="Genomic_DNA"/>
</dbReference>
<evidence type="ECO:0008006" key="2">
    <source>
        <dbReference type="Google" id="ProtNLM"/>
    </source>
</evidence>
<reference evidence="1" key="1">
    <citation type="submission" date="2018-06" db="EMBL/GenBank/DDBJ databases">
        <authorList>
            <person name="Zhirakovskaya E."/>
        </authorList>
    </citation>
    <scope>NUCLEOTIDE SEQUENCE</scope>
</reference>